<dbReference type="Pfam" id="PF01636">
    <property type="entry name" value="APH"/>
    <property type="match status" value="1"/>
</dbReference>
<dbReference type="PANTHER" id="PTHR11012:SF30">
    <property type="entry name" value="PROTEIN KINASE-LIKE DOMAIN-CONTAINING"/>
    <property type="match status" value="1"/>
</dbReference>
<dbReference type="AlphaFoldDB" id="A0A7S3BM38"/>
<sequence length="502" mass="53037">MPARIAAALGTFARRASSDSGSAQASAATGEVCRGALSRPRAAASGVPRVLSISLGGPGSDYDDSGAPAEALCRAANDRGSSNADAATAPATRALCRAPKSRLVSSLPSRIAISDQDAPATPQDVDTAFIERALRAAGELPPGLRVARVDVRPLALQGFISDVARCRISYAAESDCHDDGGSQMASLRPSVIVKCTASGAESYAAGVECDAYRTEATFFAVLAEVVAVSSPDCLLVVADADDARYCYVLEDLDERPGLYFVPQAEGAGEKECLAVAVGLAELHAPRWRWDAPLPAWVLPLTANRLRNPAAAVSEYWQAFSASTYQTELPPTSQRAFERVAARAATLAAALDQGPRTLLHGDARGDNLFFGDAASPGGVVFLDWQLVCSGIGAFDLAWFVSTSVRVPCEARDRRVVEAYWNALTSHASGRVPKERYSLEACWRDYLLGCATSMALFVLAPKFLPAGKRVEKPKEYAQLAEMVSRSAATVACVGADTVAFERLV</sequence>
<proteinExistence type="predicted"/>
<dbReference type="PANTHER" id="PTHR11012">
    <property type="entry name" value="PROTEIN KINASE-LIKE DOMAIN-CONTAINING"/>
    <property type="match status" value="1"/>
</dbReference>
<accession>A0A7S3BM38</accession>
<organism evidence="2">
    <name type="scientific">Prasinoderma singulare</name>
    <dbReference type="NCBI Taxonomy" id="676789"/>
    <lineage>
        <taxon>Eukaryota</taxon>
        <taxon>Viridiplantae</taxon>
        <taxon>Prasinodermophyta</taxon>
        <taxon>Prasinodermophyceae</taxon>
        <taxon>Prasinodermales</taxon>
        <taxon>Prasinodermaceae</taxon>
        <taxon>Prasinoderma</taxon>
    </lineage>
</organism>
<name>A0A7S3BM38_9VIRI</name>
<dbReference type="InterPro" id="IPR002575">
    <property type="entry name" value="Aminoglycoside_PTrfase"/>
</dbReference>
<dbReference type="EMBL" id="HBHY01011340">
    <property type="protein sequence ID" value="CAE0139292.1"/>
    <property type="molecule type" value="Transcribed_RNA"/>
</dbReference>
<dbReference type="InterPro" id="IPR011009">
    <property type="entry name" value="Kinase-like_dom_sf"/>
</dbReference>
<gene>
    <name evidence="2" type="ORF">PSIN1315_LOCUS7317</name>
</gene>
<dbReference type="SUPFAM" id="SSF56112">
    <property type="entry name" value="Protein kinase-like (PK-like)"/>
    <property type="match status" value="1"/>
</dbReference>
<dbReference type="Gene3D" id="3.90.1200.10">
    <property type="match status" value="1"/>
</dbReference>
<evidence type="ECO:0000259" key="1">
    <source>
        <dbReference type="Pfam" id="PF01636"/>
    </source>
</evidence>
<protein>
    <recommendedName>
        <fullName evidence="1">Aminoglycoside phosphotransferase domain-containing protein</fullName>
    </recommendedName>
</protein>
<feature type="domain" description="Aminoglycoside phosphotransferase" evidence="1">
    <location>
        <begin position="212"/>
        <end position="422"/>
    </location>
</feature>
<evidence type="ECO:0000313" key="2">
    <source>
        <dbReference type="EMBL" id="CAE0139292.1"/>
    </source>
</evidence>
<reference evidence="2" key="1">
    <citation type="submission" date="2021-01" db="EMBL/GenBank/DDBJ databases">
        <authorList>
            <person name="Corre E."/>
            <person name="Pelletier E."/>
            <person name="Niang G."/>
            <person name="Scheremetjew M."/>
            <person name="Finn R."/>
            <person name="Kale V."/>
            <person name="Holt S."/>
            <person name="Cochrane G."/>
            <person name="Meng A."/>
            <person name="Brown T."/>
            <person name="Cohen L."/>
        </authorList>
    </citation>
    <scope>NUCLEOTIDE SEQUENCE</scope>
    <source>
        <strain evidence="2">RCC927</strain>
    </source>
</reference>